<dbReference type="Proteomes" id="UP001419268">
    <property type="component" value="Unassembled WGS sequence"/>
</dbReference>
<organism evidence="1 2">
    <name type="scientific">Stephania cephalantha</name>
    <dbReference type="NCBI Taxonomy" id="152367"/>
    <lineage>
        <taxon>Eukaryota</taxon>
        <taxon>Viridiplantae</taxon>
        <taxon>Streptophyta</taxon>
        <taxon>Embryophyta</taxon>
        <taxon>Tracheophyta</taxon>
        <taxon>Spermatophyta</taxon>
        <taxon>Magnoliopsida</taxon>
        <taxon>Ranunculales</taxon>
        <taxon>Menispermaceae</taxon>
        <taxon>Menispermoideae</taxon>
        <taxon>Cissampelideae</taxon>
        <taxon>Stephania</taxon>
    </lineage>
</organism>
<protein>
    <submittedName>
        <fullName evidence="1">Uncharacterized protein</fullName>
    </submittedName>
</protein>
<sequence length="72" mass="8326">MRIYTPEVLILSERVLEGVLKQLSFDYVLAVNPRGLAEGMAIFLGWQKPFQGAKYHDSVPFHRNLVCEYIEQ</sequence>
<comment type="caution">
    <text evidence="1">The sequence shown here is derived from an EMBL/GenBank/DDBJ whole genome shotgun (WGS) entry which is preliminary data.</text>
</comment>
<accession>A0AAP0IBE2</accession>
<reference evidence="1 2" key="1">
    <citation type="submission" date="2024-01" db="EMBL/GenBank/DDBJ databases">
        <title>Genome assemblies of Stephania.</title>
        <authorList>
            <person name="Yang L."/>
        </authorList>
    </citation>
    <scope>NUCLEOTIDE SEQUENCE [LARGE SCALE GENOMIC DNA]</scope>
    <source>
        <strain evidence="1">JXDWG</strain>
        <tissue evidence="1">Leaf</tissue>
    </source>
</reference>
<proteinExistence type="predicted"/>
<name>A0AAP0IBE2_9MAGN</name>
<gene>
    <name evidence="1" type="ORF">Scep_019554</name>
</gene>
<evidence type="ECO:0000313" key="1">
    <source>
        <dbReference type="EMBL" id="KAK9112035.1"/>
    </source>
</evidence>
<keyword evidence="2" id="KW-1185">Reference proteome</keyword>
<dbReference type="EMBL" id="JBBNAG010000008">
    <property type="protein sequence ID" value="KAK9112035.1"/>
    <property type="molecule type" value="Genomic_DNA"/>
</dbReference>
<evidence type="ECO:0000313" key="2">
    <source>
        <dbReference type="Proteomes" id="UP001419268"/>
    </source>
</evidence>
<dbReference type="AlphaFoldDB" id="A0AAP0IBE2"/>